<comment type="caution">
    <text evidence="2">The sequence shown here is derived from an EMBL/GenBank/DDBJ whole genome shotgun (WGS) entry which is preliminary data.</text>
</comment>
<dbReference type="Proteomes" id="UP000193801">
    <property type="component" value="Unassembled WGS sequence"/>
</dbReference>
<feature type="domain" description="NmrA-like" evidence="1">
    <location>
        <begin position="11"/>
        <end position="47"/>
    </location>
</feature>
<dbReference type="SUPFAM" id="SSF51735">
    <property type="entry name" value="NAD(P)-binding Rossmann-fold domains"/>
    <property type="match status" value="1"/>
</dbReference>
<reference evidence="2 3" key="1">
    <citation type="journal article" date="2015" name="Emerg. Microbes Infect.">
        <title>Characterization of 17 strains belonging to the Mycobacterium simiae complex and description of Mycobacterium paraense sp. nov.</title>
        <authorList>
            <person name="Fusco da Costa A.R."/>
            <person name="Fedrizzi T."/>
            <person name="Lopes M.L."/>
            <person name="Pecorari M."/>
            <person name="Oliveira da Costa W.L."/>
            <person name="Giacobazzi E."/>
            <person name="da Costa Bahia J.R."/>
            <person name="De Sanctis V."/>
            <person name="Batista Lima K.V."/>
            <person name="Bertorelli R."/>
            <person name="Grottola A."/>
            <person name="Fabio A."/>
            <person name="Mariottini A."/>
            <person name="Ferretti P."/>
            <person name="Di Leva F."/>
            <person name="Fregni Serpini G."/>
            <person name="Tagliazucchi S."/>
            <person name="Rumpianesi F."/>
            <person name="Jousson O."/>
            <person name="Segata N."/>
            <person name="Tortoli E."/>
        </authorList>
    </citation>
    <scope>NUCLEOTIDE SEQUENCE [LARGE SCALE GENOMIC DNA]</scope>
    <source>
        <strain evidence="2 3">FI-07156</strain>
    </source>
</reference>
<proteinExistence type="predicted"/>
<dbReference type="EMBL" id="LQPK01000028">
    <property type="protein sequence ID" value="ORW28548.1"/>
    <property type="molecule type" value="Genomic_DNA"/>
</dbReference>
<dbReference type="RefSeq" id="WP_085096444.1">
    <property type="nucleotide sequence ID" value="NZ_LQPK01000028.1"/>
</dbReference>
<dbReference type="Pfam" id="PF05368">
    <property type="entry name" value="NmrA"/>
    <property type="match status" value="1"/>
</dbReference>
<accession>A0ABX3VH55</accession>
<protein>
    <recommendedName>
        <fullName evidence="1">NmrA-like domain-containing protein</fullName>
    </recommendedName>
</protein>
<evidence type="ECO:0000313" key="3">
    <source>
        <dbReference type="Proteomes" id="UP000193801"/>
    </source>
</evidence>
<keyword evidence="3" id="KW-1185">Reference proteome</keyword>
<sequence length="63" mass="6627">MDSEPVDFAPITVTGAAGRQGGAVVDTLLEQRRMVRAVTRNPNGDKACAPASRLAASRTCRRG</sequence>
<dbReference type="Gene3D" id="3.40.50.720">
    <property type="entry name" value="NAD(P)-binding Rossmann-like Domain"/>
    <property type="match status" value="1"/>
</dbReference>
<evidence type="ECO:0000259" key="1">
    <source>
        <dbReference type="Pfam" id="PF05368"/>
    </source>
</evidence>
<evidence type="ECO:0000313" key="2">
    <source>
        <dbReference type="EMBL" id="ORW28548.1"/>
    </source>
</evidence>
<dbReference type="InterPro" id="IPR008030">
    <property type="entry name" value="NmrA-like"/>
</dbReference>
<dbReference type="InterPro" id="IPR036291">
    <property type="entry name" value="NAD(P)-bd_dom_sf"/>
</dbReference>
<organism evidence="2 3">
    <name type="scientific">Mycobacterium paraense</name>
    <dbReference type="NCBI Taxonomy" id="767916"/>
    <lineage>
        <taxon>Bacteria</taxon>
        <taxon>Bacillati</taxon>
        <taxon>Actinomycetota</taxon>
        <taxon>Actinomycetes</taxon>
        <taxon>Mycobacteriales</taxon>
        <taxon>Mycobacteriaceae</taxon>
        <taxon>Mycobacterium</taxon>
        <taxon>Mycobacterium simiae complex</taxon>
    </lineage>
</organism>
<name>A0ABX3VH55_9MYCO</name>
<gene>
    <name evidence="2" type="ORF">AWB91_26390</name>
</gene>